<name>A0AAD5YV66_9AGAR</name>
<feature type="region of interest" description="Disordered" evidence="2">
    <location>
        <begin position="587"/>
        <end position="693"/>
    </location>
</feature>
<feature type="compositionally biased region" description="Low complexity" evidence="2">
    <location>
        <begin position="254"/>
        <end position="274"/>
    </location>
</feature>
<dbReference type="EMBL" id="JANIEX010000267">
    <property type="protein sequence ID" value="KAJ3569832.1"/>
    <property type="molecule type" value="Genomic_DNA"/>
</dbReference>
<comment type="caution">
    <text evidence="3">The sequence shown here is derived from an EMBL/GenBank/DDBJ whole genome shotgun (WGS) entry which is preliminary data.</text>
</comment>
<feature type="compositionally biased region" description="Pro residues" evidence="2">
    <location>
        <begin position="320"/>
        <end position="338"/>
    </location>
</feature>
<feature type="coiled-coil region" evidence="1">
    <location>
        <begin position="90"/>
        <end position="166"/>
    </location>
</feature>
<feature type="compositionally biased region" description="Polar residues" evidence="2">
    <location>
        <begin position="639"/>
        <end position="676"/>
    </location>
</feature>
<organism evidence="3 4">
    <name type="scientific">Leucocoprinus birnbaumii</name>
    <dbReference type="NCBI Taxonomy" id="56174"/>
    <lineage>
        <taxon>Eukaryota</taxon>
        <taxon>Fungi</taxon>
        <taxon>Dikarya</taxon>
        <taxon>Basidiomycota</taxon>
        <taxon>Agaricomycotina</taxon>
        <taxon>Agaricomycetes</taxon>
        <taxon>Agaricomycetidae</taxon>
        <taxon>Agaricales</taxon>
        <taxon>Agaricineae</taxon>
        <taxon>Agaricaceae</taxon>
        <taxon>Leucocoprinus</taxon>
    </lineage>
</organism>
<accession>A0AAD5YV66</accession>
<evidence type="ECO:0000313" key="3">
    <source>
        <dbReference type="EMBL" id="KAJ3569832.1"/>
    </source>
</evidence>
<sequence length="749" mass="80262">MDNGPLGGYVPPFPVPPVALASSAGSSRSSRDSLDGYGRQSLKSLERLLGDDRDPRKLKRLVHKLYDNLKFEKDRADYADRQASEAVSYLKSICEEKLRAMREISRLEEELKLYKIQYEEAQKEIFRAQRVIGEVDEKRFQAEKEAADARSAARKMKDQINVMNAQDEGRRQGLEEGFKKGREMGYREGLRMAQSELENIARAGPPSSPSSPDARIPSQSGGASHGSEPQLPPQHSRDPSTLSSRQPTAHGETPSSPSIPQDSIPAVVQSMQPMPEMPEEPEIIRPRSIRGPSPSPRIPLSAIPPDNYIPHLEGDNRIHLPPPHEFSRLPPSPEPPTPTLASAAENETPRMIPPKVSTHFQTAPRRSTSPTSASTTLSHMDIVTDPYNAAGISPMSAIPESLSREGSPEAQDAASLAGQPSFGMQSARMMASGSNEPIYTRPRTASGASSISVQPPVIPDPGLRTSVSTTSSGAPNITVRPPVRSPPFGFIFIKADIANVFPQLLQSASGSGSNFPVNPQSGLLYTNPNIEALSPILEADSQPTNTTPLPAQPPETFIPSAMHSEPMPGDWHYDLENTSADNINPPVIPHPDLYTEMGDDEDAVSSGFGSEHSLTTPPMRQERLPSRAGSVKSAGGSVLSHQTGAPGRSQSRAGGSQAGTSRAGSALGTQAGQSRAGSALGTVAGPSGEAEEEYQPDWNQFYVNNFSVPPRVPQLPPDLQSASGRAPSRASTKKGKGSVLSMSSSRNGQ</sequence>
<reference evidence="3" key="1">
    <citation type="submission" date="2022-07" db="EMBL/GenBank/DDBJ databases">
        <title>Genome Sequence of Leucocoprinus birnbaumii.</title>
        <authorList>
            <person name="Buettner E."/>
        </authorList>
    </citation>
    <scope>NUCLEOTIDE SEQUENCE</scope>
    <source>
        <strain evidence="3">VT141</strain>
    </source>
</reference>
<feature type="region of interest" description="Disordered" evidence="2">
    <location>
        <begin position="434"/>
        <end position="480"/>
    </location>
</feature>
<dbReference type="Proteomes" id="UP001213000">
    <property type="component" value="Unassembled WGS sequence"/>
</dbReference>
<feature type="region of interest" description="Disordered" evidence="2">
    <location>
        <begin position="198"/>
        <end position="376"/>
    </location>
</feature>
<dbReference type="AlphaFoldDB" id="A0AAD5YV66"/>
<feature type="compositionally biased region" description="Polar residues" evidence="2">
    <location>
        <begin position="465"/>
        <end position="475"/>
    </location>
</feature>
<evidence type="ECO:0000256" key="1">
    <source>
        <dbReference type="SAM" id="Coils"/>
    </source>
</evidence>
<feature type="compositionally biased region" description="Low complexity" evidence="2">
    <location>
        <begin position="362"/>
        <end position="376"/>
    </location>
</feature>
<proteinExistence type="predicted"/>
<keyword evidence="1" id="KW-0175">Coiled coil</keyword>
<evidence type="ECO:0000256" key="2">
    <source>
        <dbReference type="SAM" id="MobiDB-lite"/>
    </source>
</evidence>
<feature type="region of interest" description="Disordered" evidence="2">
    <location>
        <begin position="398"/>
        <end position="417"/>
    </location>
</feature>
<feature type="compositionally biased region" description="Polar residues" evidence="2">
    <location>
        <begin position="740"/>
        <end position="749"/>
    </location>
</feature>
<evidence type="ECO:0000313" key="4">
    <source>
        <dbReference type="Proteomes" id="UP001213000"/>
    </source>
</evidence>
<feature type="region of interest" description="Disordered" evidence="2">
    <location>
        <begin position="705"/>
        <end position="749"/>
    </location>
</feature>
<gene>
    <name evidence="3" type="ORF">NP233_g4790</name>
</gene>
<keyword evidence="4" id="KW-1185">Reference proteome</keyword>
<protein>
    <submittedName>
        <fullName evidence="3">Uncharacterized protein</fullName>
    </submittedName>
</protein>